<sequence>MTSGESLGAAGGKRPRTVYCGTPYIRPMSSSGRRLVDMMMMTMMSHSLAVTRRGYNCLLPMLAVLWGEEDDNCILICRSNTNRATIRIACKYNALQNTDLCPSTYGVGVEPRATVIPLANTASRL</sequence>
<dbReference type="Proteomes" id="UP000838756">
    <property type="component" value="Unassembled WGS sequence"/>
</dbReference>
<protein>
    <submittedName>
        <fullName evidence="1">Jg26148 protein</fullName>
    </submittedName>
</protein>
<proteinExistence type="predicted"/>
<dbReference type="AlphaFoldDB" id="A0A8S4S1C6"/>
<evidence type="ECO:0000313" key="2">
    <source>
        <dbReference type="Proteomes" id="UP000838756"/>
    </source>
</evidence>
<accession>A0A8S4S1C6</accession>
<evidence type="ECO:0000313" key="1">
    <source>
        <dbReference type="EMBL" id="CAH2243674.1"/>
    </source>
</evidence>
<comment type="caution">
    <text evidence="1">The sequence shown here is derived from an EMBL/GenBank/DDBJ whole genome shotgun (WGS) entry which is preliminary data.</text>
</comment>
<keyword evidence="2" id="KW-1185">Reference proteome</keyword>
<organism evidence="1 2">
    <name type="scientific">Pararge aegeria aegeria</name>
    <dbReference type="NCBI Taxonomy" id="348720"/>
    <lineage>
        <taxon>Eukaryota</taxon>
        <taxon>Metazoa</taxon>
        <taxon>Ecdysozoa</taxon>
        <taxon>Arthropoda</taxon>
        <taxon>Hexapoda</taxon>
        <taxon>Insecta</taxon>
        <taxon>Pterygota</taxon>
        <taxon>Neoptera</taxon>
        <taxon>Endopterygota</taxon>
        <taxon>Lepidoptera</taxon>
        <taxon>Glossata</taxon>
        <taxon>Ditrysia</taxon>
        <taxon>Papilionoidea</taxon>
        <taxon>Nymphalidae</taxon>
        <taxon>Satyrinae</taxon>
        <taxon>Satyrini</taxon>
        <taxon>Parargina</taxon>
        <taxon>Pararge</taxon>
    </lineage>
</organism>
<dbReference type="EMBL" id="CAKXAJ010025762">
    <property type="protein sequence ID" value="CAH2243674.1"/>
    <property type="molecule type" value="Genomic_DNA"/>
</dbReference>
<reference evidence="1" key="1">
    <citation type="submission" date="2022-03" db="EMBL/GenBank/DDBJ databases">
        <authorList>
            <person name="Lindestad O."/>
        </authorList>
    </citation>
    <scope>NUCLEOTIDE SEQUENCE</scope>
</reference>
<name>A0A8S4S1C6_9NEOP</name>
<gene>
    <name evidence="1" type="primary">jg26148</name>
    <name evidence="1" type="ORF">PAEG_LOCUS19777</name>
</gene>